<reference evidence="1 2" key="1">
    <citation type="journal article" date="2012" name="J. Bacteriol.">
        <title>Complete Genome Sequence of Flavobacterium indicum GPSTA100-9T, Isolated from Warm Spring Water.</title>
        <authorList>
            <person name="Barbier P."/>
            <person name="Houel A."/>
            <person name="Loux V."/>
            <person name="Poulain J."/>
            <person name="Bernardet J.F."/>
            <person name="Touchon M."/>
            <person name="Duchaud E."/>
        </authorList>
    </citation>
    <scope>NUCLEOTIDE SEQUENCE [LARGE SCALE GENOMIC DNA]</scope>
    <source>
        <strain evidence="2">DSM 17447 / CIP 109464 / GPTSA100-9</strain>
    </source>
</reference>
<dbReference type="HOGENOM" id="CLU_1076672_0_0_10"/>
<dbReference type="AlphaFoldDB" id="H8XR78"/>
<proteinExistence type="predicted"/>
<protein>
    <submittedName>
        <fullName evidence="1">Uncharacterized protein</fullName>
    </submittedName>
</protein>
<sequence>MKIILFTLLFSILCNSQQTVFTKSENSTNVVSNKVSKEEYLFKTDSLAKRVDSILLHLKDKQYYFEKTNAKPFTSYSKINSTKTIFQTKLLKDIFPLFNSNYMFITIESELKNTLFDFYYKGDINNRTDLIEIEKEICKKLELQKTIIKENHPIIDIKTSSETFLVPSTKNEYSQVYDPQEKTLKITSKIHQFFNALNGYFPNSFNFERNFEDDKFYDFEINVKNFEALIKELKLYKYSIIENKRIVNHVYYKSIKKL</sequence>
<dbReference type="PATRIC" id="fig|1094466.5.peg.2348"/>
<keyword evidence="2" id="KW-1185">Reference proteome</keyword>
<dbReference type="OrthoDB" id="9889370at2"/>
<dbReference type="Proteomes" id="UP000007599">
    <property type="component" value="Chromosome I"/>
</dbReference>
<dbReference type="EMBL" id="HE774682">
    <property type="protein sequence ID" value="CCG54312.1"/>
    <property type="molecule type" value="Genomic_DNA"/>
</dbReference>
<gene>
    <name evidence="1" type="ordered locus">KQS_12005</name>
</gene>
<name>H8XR78_FLAIG</name>
<dbReference type="RefSeq" id="WP_014389430.1">
    <property type="nucleotide sequence ID" value="NC_017025.1"/>
</dbReference>
<dbReference type="STRING" id="1094466.KQS_12005"/>
<accession>H8XR78</accession>
<organism evidence="1 2">
    <name type="scientific">Flavobacterium indicum (strain DSM 17447 / CIP 109464 / GPTSA100-9)</name>
    <dbReference type="NCBI Taxonomy" id="1094466"/>
    <lineage>
        <taxon>Bacteria</taxon>
        <taxon>Pseudomonadati</taxon>
        <taxon>Bacteroidota</taxon>
        <taxon>Flavobacteriia</taxon>
        <taxon>Flavobacteriales</taxon>
        <taxon>Flavobacteriaceae</taxon>
        <taxon>Flavobacterium</taxon>
    </lineage>
</organism>
<dbReference type="KEGG" id="fin:KQS_12005"/>
<reference evidence="2" key="2">
    <citation type="submission" date="2012-03" db="EMBL/GenBank/DDBJ databases">
        <title>Complete genome sequence of Flavobacterium indicum GPTSA100-9T, isolated from warm spring water.</title>
        <authorList>
            <person name="Barbier P."/>
            <person name="Houel A."/>
            <person name="Loux V."/>
            <person name="Poulain J."/>
            <person name="Bernardet J.-F."/>
            <person name="Touchon M."/>
            <person name="Duchaud E."/>
        </authorList>
    </citation>
    <scope>NUCLEOTIDE SEQUENCE [LARGE SCALE GENOMIC DNA]</scope>
    <source>
        <strain evidence="2">DSM 17447 / CIP 109464 / GPTSA100-9</strain>
    </source>
</reference>
<evidence type="ECO:0000313" key="1">
    <source>
        <dbReference type="EMBL" id="CCG54312.1"/>
    </source>
</evidence>
<evidence type="ECO:0000313" key="2">
    <source>
        <dbReference type="Proteomes" id="UP000007599"/>
    </source>
</evidence>